<evidence type="ECO:0000313" key="1">
    <source>
        <dbReference type="EMBL" id="KPQ43044.1"/>
    </source>
</evidence>
<gene>
    <name evidence="1" type="ORF">MPEBLZ_02397</name>
</gene>
<dbReference type="EMBL" id="LKCM01000185">
    <property type="protein sequence ID" value="KPQ43044.1"/>
    <property type="molecule type" value="Genomic_DNA"/>
</dbReference>
<evidence type="ECO:0000313" key="2">
    <source>
        <dbReference type="Proteomes" id="UP000050360"/>
    </source>
</evidence>
<organism evidence="1 2">
    <name type="scientific">Candidatus Methanoperedens nitratireducens</name>
    <dbReference type="NCBI Taxonomy" id="1392998"/>
    <lineage>
        <taxon>Archaea</taxon>
        <taxon>Methanobacteriati</taxon>
        <taxon>Methanobacteriota</taxon>
        <taxon>Stenosarchaea group</taxon>
        <taxon>Methanomicrobia</taxon>
        <taxon>Methanosarcinales</taxon>
        <taxon>ANME-2 cluster</taxon>
        <taxon>Candidatus Methanoperedentaceae</taxon>
        <taxon>Candidatus Methanoperedens</taxon>
    </lineage>
</organism>
<dbReference type="AlphaFoldDB" id="A0A0P8DYY5"/>
<accession>A0A0P8DYY5</accession>
<protein>
    <submittedName>
        <fullName evidence="1">Uncharacterized protein</fullName>
    </submittedName>
</protein>
<proteinExistence type="predicted"/>
<name>A0A0P8DYY5_9EURY</name>
<sequence length="174" mass="20536">MEPIWYIKSDGDILVDCVCIDDIIYDFKKPFGKVAAEIIDEEAREFIEQALIIEKNYIFLCDNPIFFPYNRVDKFINSLKEIDNLQDIDGLIHYHIDEKELNEYDIRTLQLYSNEIRNLSKNEQLGLVISQKNPLRNFQLLEQTEFISNLFTEFNKGEISITGKLFNEKLESKI</sequence>
<dbReference type="Proteomes" id="UP000050360">
    <property type="component" value="Unassembled WGS sequence"/>
</dbReference>
<reference evidence="1 2" key="1">
    <citation type="submission" date="2015-09" db="EMBL/GenBank/DDBJ databases">
        <title>A metagenomics-based metabolic model of nitrate-dependent anaerobic oxidation of methane by Methanoperedens-like archaea.</title>
        <authorList>
            <person name="Arshad A."/>
            <person name="Speth D.R."/>
            <person name="De Graaf R.M."/>
            <person name="Op Den Camp H.J."/>
            <person name="Jetten M.S."/>
            <person name="Welte C.U."/>
        </authorList>
    </citation>
    <scope>NUCLEOTIDE SEQUENCE [LARGE SCALE GENOMIC DNA]</scope>
</reference>
<comment type="caution">
    <text evidence="1">The sequence shown here is derived from an EMBL/GenBank/DDBJ whole genome shotgun (WGS) entry which is preliminary data.</text>
</comment>